<dbReference type="Proteomes" id="UP000830055">
    <property type="component" value="Chromosome"/>
</dbReference>
<dbReference type="PANTHER" id="PTHR33507:SF3">
    <property type="entry name" value="INNER MEMBRANE PROTEIN YBBJ"/>
    <property type="match status" value="1"/>
</dbReference>
<feature type="transmembrane region" description="Helical" evidence="5">
    <location>
        <begin position="6"/>
        <end position="22"/>
    </location>
</feature>
<feature type="domain" description="NfeD-like C-terminal" evidence="6">
    <location>
        <begin position="86"/>
        <end position="147"/>
    </location>
</feature>
<name>A0ABM7WDH7_9BACT</name>
<dbReference type="RefSeq" id="WP_284152348.1">
    <property type="nucleotide sequence ID" value="NZ_AP025516.1"/>
</dbReference>
<reference evidence="7 8" key="1">
    <citation type="submission" date="2022-01" db="EMBL/GenBank/DDBJ databases">
        <title>Desulfofustis limnae sp. nov., a novel mesophilic sulfate-reducing bacterium isolated from marsh soil.</title>
        <authorList>
            <person name="Watanabe M."/>
            <person name="Takahashi A."/>
            <person name="Kojima H."/>
            <person name="Fukui M."/>
        </authorList>
    </citation>
    <scope>NUCLEOTIDE SEQUENCE [LARGE SCALE GENOMIC DNA]</scope>
    <source>
        <strain evidence="7 8">PPLL</strain>
    </source>
</reference>
<evidence type="ECO:0000256" key="2">
    <source>
        <dbReference type="ARBA" id="ARBA00022692"/>
    </source>
</evidence>
<protein>
    <submittedName>
        <fullName evidence="7">Membrane protein</fullName>
    </submittedName>
</protein>
<feature type="transmembrane region" description="Helical" evidence="5">
    <location>
        <begin position="51"/>
        <end position="71"/>
    </location>
</feature>
<dbReference type="PANTHER" id="PTHR33507">
    <property type="entry name" value="INNER MEMBRANE PROTEIN YBBJ"/>
    <property type="match status" value="1"/>
</dbReference>
<evidence type="ECO:0000313" key="7">
    <source>
        <dbReference type="EMBL" id="BDD89022.1"/>
    </source>
</evidence>
<keyword evidence="3 5" id="KW-1133">Transmembrane helix</keyword>
<proteinExistence type="predicted"/>
<sequence length="149" mass="16904">MVILWWYWLIFGMLLMLGELFIPSFTLFWFGLAALLLGAILYFLPDLSLPSQLICWTVGSIVFTALWFKYFKPTMIDRTKAGISREAVTGQTGIVVKPPQDDLRGIVRFALPLLGNDEWEFIATETCQVGDRVEVTDVSGNTLVVRRKP</sequence>
<dbReference type="InterPro" id="IPR052165">
    <property type="entry name" value="Membrane_assoc_protease"/>
</dbReference>
<keyword evidence="4 5" id="KW-0472">Membrane</keyword>
<evidence type="ECO:0000256" key="4">
    <source>
        <dbReference type="ARBA" id="ARBA00023136"/>
    </source>
</evidence>
<gene>
    <name evidence="7" type="ORF">DPPLL_33870</name>
</gene>
<dbReference type="EMBL" id="AP025516">
    <property type="protein sequence ID" value="BDD89022.1"/>
    <property type="molecule type" value="Genomic_DNA"/>
</dbReference>
<dbReference type="Pfam" id="PF01957">
    <property type="entry name" value="NfeD"/>
    <property type="match status" value="1"/>
</dbReference>
<evidence type="ECO:0000256" key="3">
    <source>
        <dbReference type="ARBA" id="ARBA00022989"/>
    </source>
</evidence>
<accession>A0ABM7WDH7</accession>
<evidence type="ECO:0000313" key="8">
    <source>
        <dbReference type="Proteomes" id="UP000830055"/>
    </source>
</evidence>
<dbReference type="Gene3D" id="2.40.50.140">
    <property type="entry name" value="Nucleic acid-binding proteins"/>
    <property type="match status" value="1"/>
</dbReference>
<keyword evidence="2 5" id="KW-0812">Transmembrane</keyword>
<dbReference type="InterPro" id="IPR002810">
    <property type="entry name" value="NfeD-like_C"/>
</dbReference>
<feature type="transmembrane region" description="Helical" evidence="5">
    <location>
        <begin position="27"/>
        <end position="45"/>
    </location>
</feature>
<dbReference type="InterPro" id="IPR012340">
    <property type="entry name" value="NA-bd_OB-fold"/>
</dbReference>
<comment type="subcellular location">
    <subcellularLocation>
        <location evidence="1">Membrane</location>
        <topology evidence="1">Multi-pass membrane protein</topology>
    </subcellularLocation>
</comment>
<evidence type="ECO:0000259" key="6">
    <source>
        <dbReference type="Pfam" id="PF01957"/>
    </source>
</evidence>
<organism evidence="7 8">
    <name type="scientific">Desulfofustis limnaeus</name>
    <dbReference type="NCBI Taxonomy" id="2740163"/>
    <lineage>
        <taxon>Bacteria</taxon>
        <taxon>Pseudomonadati</taxon>
        <taxon>Thermodesulfobacteriota</taxon>
        <taxon>Desulfobulbia</taxon>
        <taxon>Desulfobulbales</taxon>
        <taxon>Desulfocapsaceae</taxon>
        <taxon>Desulfofustis</taxon>
    </lineage>
</organism>
<keyword evidence="8" id="KW-1185">Reference proteome</keyword>
<evidence type="ECO:0000256" key="5">
    <source>
        <dbReference type="SAM" id="Phobius"/>
    </source>
</evidence>
<evidence type="ECO:0000256" key="1">
    <source>
        <dbReference type="ARBA" id="ARBA00004141"/>
    </source>
</evidence>
<dbReference type="SUPFAM" id="SSF141322">
    <property type="entry name" value="NfeD domain-like"/>
    <property type="match status" value="1"/>
</dbReference>